<dbReference type="GO" id="GO:0003677">
    <property type="term" value="F:DNA binding"/>
    <property type="evidence" value="ECO:0007669"/>
    <property type="project" value="UniProtKB-KW"/>
</dbReference>
<dbReference type="InterPro" id="IPR001471">
    <property type="entry name" value="AP2/ERF_dom"/>
</dbReference>
<keyword evidence="4" id="KW-0804">Transcription</keyword>
<dbReference type="PROSITE" id="PS51032">
    <property type="entry name" value="AP2_ERF"/>
    <property type="match status" value="1"/>
</dbReference>
<reference evidence="8 9" key="1">
    <citation type="journal article" date="2019" name="Sci. Rep.">
        <title>A high-quality genome of Eragrostis curvula grass provides insights into Poaceae evolution and supports new strategies to enhance forage quality.</title>
        <authorList>
            <person name="Carballo J."/>
            <person name="Santos B.A.C.M."/>
            <person name="Zappacosta D."/>
            <person name="Garbus I."/>
            <person name="Selva J.P."/>
            <person name="Gallo C.A."/>
            <person name="Diaz A."/>
            <person name="Albertini E."/>
            <person name="Caccamo M."/>
            <person name="Echenique V."/>
        </authorList>
    </citation>
    <scope>NUCLEOTIDE SEQUENCE [LARGE SCALE GENOMIC DNA]</scope>
    <source>
        <strain evidence="9">cv. Victoria</strain>
        <tissue evidence="8">Leaf</tissue>
    </source>
</reference>
<evidence type="ECO:0000313" key="8">
    <source>
        <dbReference type="EMBL" id="TVU25877.1"/>
    </source>
</evidence>
<name>A0A5J9URV7_9POAL</name>
<feature type="compositionally biased region" description="Basic and acidic residues" evidence="6">
    <location>
        <begin position="66"/>
        <end position="75"/>
    </location>
</feature>
<evidence type="ECO:0000256" key="5">
    <source>
        <dbReference type="ARBA" id="ARBA00023242"/>
    </source>
</evidence>
<keyword evidence="3" id="KW-0238">DNA-binding</keyword>
<feature type="compositionally biased region" description="Basic residues" evidence="6">
    <location>
        <begin position="163"/>
        <end position="173"/>
    </location>
</feature>
<dbReference type="FunFam" id="3.30.730.10:FF:000001">
    <property type="entry name" value="Ethylene-responsive transcription factor 2"/>
    <property type="match status" value="1"/>
</dbReference>
<dbReference type="SMART" id="SM00380">
    <property type="entry name" value="AP2"/>
    <property type="match status" value="1"/>
</dbReference>
<keyword evidence="2" id="KW-0805">Transcription regulation</keyword>
<sequence>MTKLPSSNNTTRIDVAPLRRCRQHRHAKAPRCHHALPGLRRQQLDTFSSSSSSASSSSTAATRSTVSHDEQHRSQQESSTRAFIGVRTRPWGKFAAEIRDSTRNGARVWLGTFDTPEAVALAYDHAAFSARGDAAVLNFPVEHLQGLALAVSAEGSPVLALKRRHSRRTRRSKLAPATSNNHLKP</sequence>
<evidence type="ECO:0000256" key="1">
    <source>
        <dbReference type="ARBA" id="ARBA00004123"/>
    </source>
</evidence>
<dbReference type="Gramene" id="TVU25877">
    <property type="protein sequence ID" value="TVU25877"/>
    <property type="gene ID" value="EJB05_28392"/>
</dbReference>
<dbReference type="GO" id="GO:0003700">
    <property type="term" value="F:DNA-binding transcription factor activity"/>
    <property type="evidence" value="ECO:0007669"/>
    <property type="project" value="InterPro"/>
</dbReference>
<protein>
    <recommendedName>
        <fullName evidence="7">AP2/ERF domain-containing protein</fullName>
    </recommendedName>
</protein>
<comment type="subcellular location">
    <subcellularLocation>
        <location evidence="1">Nucleus</location>
    </subcellularLocation>
</comment>
<dbReference type="PANTHER" id="PTHR31190">
    <property type="entry name" value="DNA-BINDING DOMAIN"/>
    <property type="match status" value="1"/>
</dbReference>
<dbReference type="Pfam" id="PF00847">
    <property type="entry name" value="AP2"/>
    <property type="match status" value="1"/>
</dbReference>
<feature type="non-terminal residue" evidence="8">
    <location>
        <position position="1"/>
    </location>
</feature>
<dbReference type="Proteomes" id="UP000324897">
    <property type="component" value="Chromosome 2"/>
</dbReference>
<evidence type="ECO:0000256" key="6">
    <source>
        <dbReference type="SAM" id="MobiDB-lite"/>
    </source>
</evidence>
<dbReference type="InterPro" id="IPR016177">
    <property type="entry name" value="DNA-bd_dom_sf"/>
</dbReference>
<dbReference type="InterPro" id="IPR044808">
    <property type="entry name" value="ERF_plant"/>
</dbReference>
<dbReference type="PRINTS" id="PR00367">
    <property type="entry name" value="ETHRSPELEMNT"/>
</dbReference>
<dbReference type="GO" id="GO:0005634">
    <property type="term" value="C:nucleus"/>
    <property type="evidence" value="ECO:0007669"/>
    <property type="project" value="UniProtKB-SubCell"/>
</dbReference>
<dbReference type="SUPFAM" id="SSF54171">
    <property type="entry name" value="DNA-binding domain"/>
    <property type="match status" value="1"/>
</dbReference>
<dbReference type="PANTHER" id="PTHR31190:SF177">
    <property type="entry name" value="GENOME ASSEMBLY, CHROMOSOME: II"/>
    <property type="match status" value="1"/>
</dbReference>
<organism evidence="8 9">
    <name type="scientific">Eragrostis curvula</name>
    <name type="common">weeping love grass</name>
    <dbReference type="NCBI Taxonomy" id="38414"/>
    <lineage>
        <taxon>Eukaryota</taxon>
        <taxon>Viridiplantae</taxon>
        <taxon>Streptophyta</taxon>
        <taxon>Embryophyta</taxon>
        <taxon>Tracheophyta</taxon>
        <taxon>Spermatophyta</taxon>
        <taxon>Magnoliopsida</taxon>
        <taxon>Liliopsida</taxon>
        <taxon>Poales</taxon>
        <taxon>Poaceae</taxon>
        <taxon>PACMAD clade</taxon>
        <taxon>Chloridoideae</taxon>
        <taxon>Eragrostideae</taxon>
        <taxon>Eragrostidinae</taxon>
        <taxon>Eragrostis</taxon>
    </lineage>
</organism>
<gene>
    <name evidence="8" type="ORF">EJB05_28392</name>
</gene>
<feature type="compositionally biased region" description="Basic residues" evidence="6">
    <location>
        <begin position="19"/>
        <end position="34"/>
    </location>
</feature>
<evidence type="ECO:0000259" key="7">
    <source>
        <dbReference type="PROSITE" id="PS51032"/>
    </source>
</evidence>
<feature type="region of interest" description="Disordered" evidence="6">
    <location>
        <begin position="1"/>
        <end position="82"/>
    </location>
</feature>
<feature type="compositionally biased region" description="Polar residues" evidence="6">
    <location>
        <begin position="1"/>
        <end position="12"/>
    </location>
</feature>
<evidence type="ECO:0000256" key="2">
    <source>
        <dbReference type="ARBA" id="ARBA00023015"/>
    </source>
</evidence>
<keyword evidence="9" id="KW-1185">Reference proteome</keyword>
<dbReference type="InterPro" id="IPR036955">
    <property type="entry name" value="AP2/ERF_dom_sf"/>
</dbReference>
<evidence type="ECO:0000256" key="3">
    <source>
        <dbReference type="ARBA" id="ARBA00023125"/>
    </source>
</evidence>
<dbReference type="AlphaFoldDB" id="A0A5J9URV7"/>
<dbReference type="CDD" id="cd00018">
    <property type="entry name" value="AP2"/>
    <property type="match status" value="1"/>
</dbReference>
<dbReference type="EMBL" id="RWGY01000013">
    <property type="protein sequence ID" value="TVU25877.1"/>
    <property type="molecule type" value="Genomic_DNA"/>
</dbReference>
<comment type="caution">
    <text evidence="8">The sequence shown here is derived from an EMBL/GenBank/DDBJ whole genome shotgun (WGS) entry which is preliminary data.</text>
</comment>
<feature type="domain" description="AP2/ERF" evidence="7">
    <location>
        <begin position="82"/>
        <end position="140"/>
    </location>
</feature>
<feature type="region of interest" description="Disordered" evidence="6">
    <location>
        <begin position="163"/>
        <end position="185"/>
    </location>
</feature>
<evidence type="ECO:0000313" key="9">
    <source>
        <dbReference type="Proteomes" id="UP000324897"/>
    </source>
</evidence>
<keyword evidence="5" id="KW-0539">Nucleus</keyword>
<proteinExistence type="predicted"/>
<feature type="compositionally biased region" description="Low complexity" evidence="6">
    <location>
        <begin position="48"/>
        <end position="65"/>
    </location>
</feature>
<dbReference type="GO" id="GO:0009873">
    <property type="term" value="P:ethylene-activated signaling pathway"/>
    <property type="evidence" value="ECO:0007669"/>
    <property type="project" value="InterPro"/>
</dbReference>
<evidence type="ECO:0000256" key="4">
    <source>
        <dbReference type="ARBA" id="ARBA00023163"/>
    </source>
</evidence>
<dbReference type="OrthoDB" id="670255at2759"/>
<accession>A0A5J9URV7</accession>
<dbReference type="Gene3D" id="3.30.730.10">
    <property type="entry name" value="AP2/ERF domain"/>
    <property type="match status" value="1"/>
</dbReference>